<proteinExistence type="predicted"/>
<feature type="compositionally biased region" description="Basic residues" evidence="7">
    <location>
        <begin position="1537"/>
        <end position="1548"/>
    </location>
</feature>
<feature type="compositionally biased region" description="Low complexity" evidence="7">
    <location>
        <begin position="1166"/>
        <end position="1182"/>
    </location>
</feature>
<keyword evidence="4" id="KW-0779">Telomere</keyword>
<feature type="domain" description="Telomere-associated protein Rif1 N-terminal" evidence="8">
    <location>
        <begin position="151"/>
        <end position="518"/>
    </location>
</feature>
<dbReference type="PANTHER" id="PTHR22928:SF3">
    <property type="entry name" value="TELOMERE-ASSOCIATED PROTEIN RIF1"/>
    <property type="match status" value="1"/>
</dbReference>
<dbReference type="SUPFAM" id="SSF48371">
    <property type="entry name" value="ARM repeat"/>
    <property type="match status" value="1"/>
</dbReference>
<dbReference type="Proteomes" id="UP001369815">
    <property type="component" value="Unassembled WGS sequence"/>
</dbReference>
<feature type="compositionally biased region" description="Polar residues" evidence="7">
    <location>
        <begin position="1434"/>
        <end position="1444"/>
    </location>
</feature>
<feature type="region of interest" description="Disordered" evidence="7">
    <location>
        <begin position="1232"/>
        <end position="1276"/>
    </location>
</feature>
<feature type="compositionally biased region" description="Polar residues" evidence="7">
    <location>
        <begin position="1109"/>
        <end position="1131"/>
    </location>
</feature>
<dbReference type="EMBL" id="JBANMG010000009">
    <property type="protein sequence ID" value="KAK6948878.1"/>
    <property type="molecule type" value="Genomic_DNA"/>
</dbReference>
<evidence type="ECO:0000313" key="10">
    <source>
        <dbReference type="Proteomes" id="UP001369815"/>
    </source>
</evidence>
<feature type="region of interest" description="Disordered" evidence="7">
    <location>
        <begin position="1305"/>
        <end position="1456"/>
    </location>
</feature>
<feature type="compositionally biased region" description="Polar residues" evidence="7">
    <location>
        <begin position="33"/>
        <end position="43"/>
    </location>
</feature>
<evidence type="ECO:0000256" key="1">
    <source>
        <dbReference type="ARBA" id="ARBA00004123"/>
    </source>
</evidence>
<feature type="compositionally biased region" description="Basic and acidic residues" evidence="7">
    <location>
        <begin position="1468"/>
        <end position="1479"/>
    </location>
</feature>
<sequence length="1760" mass="196194">MVSQVAPVPRSLDSLPTRPPTPPRDKKQDTDSSTKLGLSNQFVDTRLNLHTPPSYSPDPTNPTDTSSRRSSKKVGFSAQAEYREAPTYADKENVRKQTTPASVPSSAASIKPIKSILKQTSSPNPLHTLDPLTTDDQINIVTMLDSTIKQLAGADRDSKIDAYMMLARALKTSNNLPDRIALQNKMSLLMQFIQRDVTAKVPNENIDSSMVNHALTLLCTFFHFPAIASTLSYDFGVFIIDHCIRSFEDPSMPKDVVRHLMQVVASQDFSAKVMTADRVGRLVASLHKMEGHIKGKSIIMSRILIYRRLIKQSRSHMIVHSDWLLDLFTDMLSSMKEIRAAAVALGVEASFTVGKEKQVYRKVTEILQLQVDETKYIEYYADRLMRMAKDKAESSSVPQVWSVVVLLLRCPVDRWEYFGPWLEIIQRCFNSGDYYTRLEANYAWNRLVYALHLNETSFSKTIVTVCQPFVSQLKRKSNSKQLDELRKVVIGSVCNLYYYAFKPNLNTAQVDSYWDACVKPLIQQMAFPEADAKQVGKPAAVQSDNLNQAVLILTGLFNSSTPRLWKEDHVAESPVVKPDELPALDPKWVRRNAARVFYVVEPILHKTFLDLGNPESVSYKLWRTFISAVATAASKEVKVSTDTATFMAYAFSVLARIWSQGLEDSEAQPESQQRFLDAMQSYLWTIIEFLGPLPFTEKLLSLNQQNSFIPVATPSHRPGRGQGLTRTPLHHLFSILSTLPPGVPDDDGLLNLIRIVLDPFVISRSSSHGKTELARELMQTLPTDVLLPYGPWVFISDILSLSLENSQASHLTTSSASEPTPVGHEYREIVKHLEKGLKYTPNLPWEHWGSLFQLLSTRVHSEAGNAGLAIVVIEPLAKHFLELYSSPDDDVISSTHFKAIIDLISSATCPKDRQALDAARRRLWGTSIAGPRSASFDPFDNLYRLANHLLEASYIHMEQYNSVEIIVNLLIEIGSFLMRCSRSLVFKSITHLQHGISLWIQDANTQYSSAESTTVSEAVGTLWDQICSLFLDMDTRDNLQLDAIEELLCSAFQSKHRNIVNNTAIMWNRAFEHADEIQYPEKLKTVLISAHSYVDIVLPGVDLSSYESSGQQPSFIESQDTSEAANPSLNKQGYDETPRAQRRSSRRCATPGSVQLSLPSKKGLVTTPSLSRPRSARRSATPRLRHDDSQIQFAPIASSSPSHDAMESQYLTDRQKEVRERQRENAVMFPHLRTSTDSQASNQAKHSEQVRDTTPQRNQGLDYMTSTPTPRRGQAPMIDFDHEMTDDIPSSPPEPRRNLLAEMKPRTRSSSVLQEFPILSSPVSGSPCTKQHVVRADEGHSDREDVGNGGQGPVATHQNENAGAQLEPLSANIENKKSSKGNAPKRPTTPRRTRSGKILESSPRTDPEVFVDAPTSPTSGSPRALRSNAAKGVQTVQNPPSSSQSKDRSFELSDDEERSLARLVIELDSRKCEPAHKLGSESPENPQITGAQPLESITVSTGSKKSRGKSKSKKDETSQSPSIIPSSSAEAESSHSPNKKSKRKRKRLAEKNQDHGGSQKKQRHHEDADTESVLDTQIPEYSEGVTAEVDTGVDTSMELDTSITFDSLQDLAKQERTVVEQAQQSSSPVGFDDSLVERESDTEAVTLQIITEASQQSEVEPIPTELLEDDIPTIDEDTKMMDEAEEGDSAKAAVVEIEQPRPVEEAVVEKSAAERIMEALNGGLEGLRTATLTRDEVNKIEDIFFDIKKELYQAESRGRR</sequence>
<keyword evidence="3" id="KW-0158">Chromosome</keyword>
<reference evidence="9 10" key="1">
    <citation type="journal article" date="2024" name="Front Chem Biol">
        <title>Unveiling the potential of Daldinia eschscholtzii MFLUCC 19-0629 through bioactivity and bioinformatics studies for enhanced sustainable agriculture production.</title>
        <authorList>
            <person name="Brooks S."/>
            <person name="Weaver J.A."/>
            <person name="Klomchit A."/>
            <person name="Alharthi S.A."/>
            <person name="Onlamun T."/>
            <person name="Nurani R."/>
            <person name="Vong T.K."/>
            <person name="Alberti F."/>
            <person name="Greco C."/>
        </authorList>
    </citation>
    <scope>NUCLEOTIDE SEQUENCE [LARGE SCALE GENOMIC DNA]</scope>
    <source>
        <strain evidence="9">MFLUCC 19-0629</strain>
    </source>
</reference>
<keyword evidence="5" id="KW-0539">Nucleus</keyword>
<dbReference type="InterPro" id="IPR016024">
    <property type="entry name" value="ARM-type_fold"/>
</dbReference>
<feature type="region of interest" description="Disordered" evidence="7">
    <location>
        <begin position="1468"/>
        <end position="1592"/>
    </location>
</feature>
<comment type="subcellular location">
    <subcellularLocation>
        <location evidence="2">Chromosome</location>
        <location evidence="2">Telomere</location>
    </subcellularLocation>
    <subcellularLocation>
        <location evidence="1">Nucleus</location>
    </subcellularLocation>
</comment>
<dbReference type="Pfam" id="PF12231">
    <property type="entry name" value="Rif1_N"/>
    <property type="match status" value="1"/>
</dbReference>
<feature type="compositionally biased region" description="Polar residues" evidence="7">
    <location>
        <begin position="1252"/>
        <end position="1269"/>
    </location>
</feature>
<dbReference type="GO" id="GO:0000723">
    <property type="term" value="P:telomere maintenance"/>
    <property type="evidence" value="ECO:0007669"/>
    <property type="project" value="TreeGrafter"/>
</dbReference>
<accession>A0AAX6M869</accession>
<dbReference type="InterPro" id="IPR022031">
    <property type="entry name" value="Rif1_N"/>
</dbReference>
<comment type="caution">
    <text evidence="9">The sequence shown here is derived from an EMBL/GenBank/DDBJ whole genome shotgun (WGS) entry which is preliminary data.</text>
</comment>
<keyword evidence="6" id="KW-0131">Cell cycle</keyword>
<organism evidence="9 10">
    <name type="scientific">Daldinia eschscholtzii</name>
    <dbReference type="NCBI Taxonomy" id="292717"/>
    <lineage>
        <taxon>Eukaryota</taxon>
        <taxon>Fungi</taxon>
        <taxon>Dikarya</taxon>
        <taxon>Ascomycota</taxon>
        <taxon>Pezizomycotina</taxon>
        <taxon>Sordariomycetes</taxon>
        <taxon>Xylariomycetidae</taxon>
        <taxon>Xylariales</taxon>
        <taxon>Hypoxylaceae</taxon>
        <taxon>Daldinia</taxon>
    </lineage>
</organism>
<feature type="compositionally biased region" description="Low complexity" evidence="7">
    <location>
        <begin position="1518"/>
        <end position="1536"/>
    </location>
</feature>
<evidence type="ECO:0000256" key="5">
    <source>
        <dbReference type="ARBA" id="ARBA00023242"/>
    </source>
</evidence>
<evidence type="ECO:0000256" key="4">
    <source>
        <dbReference type="ARBA" id="ARBA00022895"/>
    </source>
</evidence>
<dbReference type="PANTHER" id="PTHR22928">
    <property type="entry name" value="TELOMERE-ASSOCIATED PROTEIN RIF1"/>
    <property type="match status" value="1"/>
</dbReference>
<gene>
    <name evidence="9" type="ORF">Daesc_008949</name>
</gene>
<feature type="region of interest" description="Disordered" evidence="7">
    <location>
        <begin position="1109"/>
        <end position="1211"/>
    </location>
</feature>
<name>A0AAX6M869_9PEZI</name>
<feature type="compositionally biased region" description="Basic and acidic residues" evidence="7">
    <location>
        <begin position="1334"/>
        <end position="1346"/>
    </location>
</feature>
<protein>
    <recommendedName>
        <fullName evidence="8">Telomere-associated protein Rif1 N-terminal domain-containing protein</fullName>
    </recommendedName>
</protein>
<evidence type="ECO:0000256" key="6">
    <source>
        <dbReference type="ARBA" id="ARBA00023306"/>
    </source>
</evidence>
<feature type="region of interest" description="Disordered" evidence="7">
    <location>
        <begin position="1"/>
        <end position="107"/>
    </location>
</feature>
<evidence type="ECO:0000313" key="9">
    <source>
        <dbReference type="EMBL" id="KAK6948878.1"/>
    </source>
</evidence>
<evidence type="ECO:0000256" key="3">
    <source>
        <dbReference type="ARBA" id="ARBA00022454"/>
    </source>
</evidence>
<dbReference type="GO" id="GO:0140445">
    <property type="term" value="C:chromosome, telomeric repeat region"/>
    <property type="evidence" value="ECO:0007669"/>
    <property type="project" value="TreeGrafter"/>
</dbReference>
<evidence type="ECO:0000256" key="7">
    <source>
        <dbReference type="SAM" id="MobiDB-lite"/>
    </source>
</evidence>
<feature type="compositionally biased region" description="Basic and acidic residues" evidence="7">
    <location>
        <begin position="81"/>
        <end position="95"/>
    </location>
</feature>
<evidence type="ECO:0000259" key="8">
    <source>
        <dbReference type="Pfam" id="PF12231"/>
    </source>
</evidence>
<evidence type="ECO:0000256" key="2">
    <source>
        <dbReference type="ARBA" id="ARBA00004574"/>
    </source>
</evidence>
<feature type="compositionally biased region" description="Basic and acidic residues" evidence="7">
    <location>
        <begin position="23"/>
        <end position="32"/>
    </location>
</feature>
<dbReference type="GO" id="GO:0005634">
    <property type="term" value="C:nucleus"/>
    <property type="evidence" value="ECO:0007669"/>
    <property type="project" value="UniProtKB-SubCell"/>
</dbReference>
<feature type="compositionally biased region" description="Polar residues" evidence="7">
    <location>
        <begin position="1233"/>
        <end position="1244"/>
    </location>
</feature>
<keyword evidence="10" id="KW-1185">Reference proteome</keyword>
<feature type="compositionally biased region" description="Polar residues" evidence="7">
    <location>
        <begin position="1482"/>
        <end position="1499"/>
    </location>
</feature>